<sequence>MSQKIKKLFTKSKYRLNSSNTENVSDWEDIQNVTLRSKHYSHDDTYLTESEDEIVRRRHERHSFPLESQIIQNTENDSRDDGSPFVTDWFLYFTNGQLKLSFNDLFDALIDGIRKEGQLRSESELNKILNDLIDIKTDDSIKSEDKRMKQLEEACAKLYTKTSFLFEVVNRTLRDSDRSKLTSLGPYCFLVYNYIGSQIPKYTLIQRYIGRIGNSTQSSSIVVYRGCGATMGLINGYRQAAGQKDKYFKWLSFVSTSLDENVAKTFIYNVLYEIKLHQKASNDQFANLENISYHVDEREILLRPGVRFRVSRVETIETDKVKDITKIYISIVPSFISRLM</sequence>
<dbReference type="Proteomes" id="UP000663856">
    <property type="component" value="Unassembled WGS sequence"/>
</dbReference>
<dbReference type="Proteomes" id="UP000681967">
    <property type="component" value="Unassembled WGS sequence"/>
</dbReference>
<dbReference type="Gene3D" id="3.90.176.10">
    <property type="entry name" value="Toxin ADP-ribosyltransferase, Chain A, domain 1"/>
    <property type="match status" value="1"/>
</dbReference>
<gene>
    <name evidence="5" type="ORF">BYL167_LOCUS5786</name>
    <name evidence="2" type="ORF">CJN711_LOCUS15318</name>
    <name evidence="7" type="ORF">OVN521_LOCUS30855</name>
    <name evidence="6" type="ORF">UXM345_LOCUS32587</name>
    <name evidence="3" type="ORF">WKI299_LOCUS25067</name>
    <name evidence="4" type="ORF">XDN619_LOCUS31801</name>
</gene>
<dbReference type="EMBL" id="CAJOBF010010059">
    <property type="protein sequence ID" value="CAF4285609.1"/>
    <property type="molecule type" value="Genomic_DNA"/>
</dbReference>
<reference evidence="3" key="1">
    <citation type="submission" date="2021-02" db="EMBL/GenBank/DDBJ databases">
        <authorList>
            <person name="Nowell W R."/>
        </authorList>
    </citation>
    <scope>NUCLEOTIDE SEQUENCE</scope>
</reference>
<dbReference type="EMBL" id="CAJOBH010001352">
    <property type="protein sequence ID" value="CAF3849672.1"/>
    <property type="molecule type" value="Genomic_DNA"/>
</dbReference>
<evidence type="ECO:0000313" key="6">
    <source>
        <dbReference type="EMBL" id="CAF4285609.1"/>
    </source>
</evidence>
<comment type="caution">
    <text evidence="3">The sequence shown here is derived from an EMBL/GenBank/DDBJ whole genome shotgun (WGS) entry which is preliminary data.</text>
</comment>
<dbReference type="Proteomes" id="UP000663866">
    <property type="component" value="Unassembled WGS sequence"/>
</dbReference>
<dbReference type="EMBL" id="CAJOBG010012508">
    <property type="protein sequence ID" value="CAF4289217.1"/>
    <property type="molecule type" value="Genomic_DNA"/>
</dbReference>
<dbReference type="GO" id="GO:0005576">
    <property type="term" value="C:extracellular region"/>
    <property type="evidence" value="ECO:0007669"/>
    <property type="project" value="InterPro"/>
</dbReference>
<dbReference type="Pfam" id="PF03496">
    <property type="entry name" value="ADPrib_exo_Tox"/>
    <property type="match status" value="1"/>
</dbReference>
<dbReference type="Proteomes" id="UP000663855">
    <property type="component" value="Unassembled WGS sequence"/>
</dbReference>
<evidence type="ECO:0000313" key="4">
    <source>
        <dbReference type="EMBL" id="CAF2182119.1"/>
    </source>
</evidence>
<protein>
    <recommendedName>
        <fullName evidence="1">ADP ribosyltransferase domain-containing protein</fullName>
    </recommendedName>
</protein>
<evidence type="ECO:0000313" key="3">
    <source>
        <dbReference type="EMBL" id="CAF2124552.1"/>
    </source>
</evidence>
<dbReference type="EMBL" id="CAJNOV010007037">
    <property type="protein sequence ID" value="CAF1267724.1"/>
    <property type="molecule type" value="Genomic_DNA"/>
</dbReference>
<dbReference type="Proteomes" id="UP000663842">
    <property type="component" value="Unassembled WGS sequence"/>
</dbReference>
<evidence type="ECO:0000259" key="1">
    <source>
        <dbReference type="Pfam" id="PF03496"/>
    </source>
</evidence>
<proteinExistence type="predicted"/>
<evidence type="ECO:0000313" key="7">
    <source>
        <dbReference type="EMBL" id="CAF4289217.1"/>
    </source>
</evidence>
<dbReference type="Proteomes" id="UP000663887">
    <property type="component" value="Unassembled WGS sequence"/>
</dbReference>
<dbReference type="PROSITE" id="PS51996">
    <property type="entry name" value="TR_MART"/>
    <property type="match status" value="1"/>
</dbReference>
<feature type="domain" description="ADP ribosyltransferase" evidence="1">
    <location>
        <begin position="214"/>
        <end position="328"/>
    </location>
</feature>
<evidence type="ECO:0000313" key="9">
    <source>
        <dbReference type="Proteomes" id="UP000663866"/>
    </source>
</evidence>
<organism evidence="3 8">
    <name type="scientific">Rotaria magnacalcarata</name>
    <dbReference type="NCBI Taxonomy" id="392030"/>
    <lineage>
        <taxon>Eukaryota</taxon>
        <taxon>Metazoa</taxon>
        <taxon>Spiralia</taxon>
        <taxon>Gnathifera</taxon>
        <taxon>Rotifera</taxon>
        <taxon>Eurotatoria</taxon>
        <taxon>Bdelloidea</taxon>
        <taxon>Philodinida</taxon>
        <taxon>Philodinidae</taxon>
        <taxon>Rotaria</taxon>
    </lineage>
</organism>
<dbReference type="EMBL" id="CAJNRG010015810">
    <property type="protein sequence ID" value="CAF2182119.1"/>
    <property type="molecule type" value="Genomic_DNA"/>
</dbReference>
<evidence type="ECO:0000313" key="8">
    <source>
        <dbReference type="Proteomes" id="UP000663856"/>
    </source>
</evidence>
<accession>A0A816VLS8</accession>
<evidence type="ECO:0000313" key="2">
    <source>
        <dbReference type="EMBL" id="CAF1267724.1"/>
    </source>
</evidence>
<keyword evidence="9" id="KW-1185">Reference proteome</keyword>
<name>A0A816VLS8_9BILA</name>
<dbReference type="InterPro" id="IPR003540">
    <property type="entry name" value="ADP-ribosyltransferase"/>
</dbReference>
<dbReference type="EMBL" id="CAJNRF010010763">
    <property type="protein sequence ID" value="CAF2124552.1"/>
    <property type="molecule type" value="Genomic_DNA"/>
</dbReference>
<evidence type="ECO:0000313" key="5">
    <source>
        <dbReference type="EMBL" id="CAF3849672.1"/>
    </source>
</evidence>
<dbReference type="AlphaFoldDB" id="A0A816VLS8"/>
<dbReference type="SUPFAM" id="SSF56399">
    <property type="entry name" value="ADP-ribosylation"/>
    <property type="match status" value="1"/>
</dbReference>